<comment type="caution">
    <text evidence="1">The sequence shown here is derived from an EMBL/GenBank/DDBJ whole genome shotgun (WGS) entry which is preliminary data.</text>
</comment>
<sequence length="91" mass="10242">MGSGPSCPSWLYGVLITERDWFHTCFHVAFLNLLGNARSQRIIAWHHFGIGKQWKEFLFYGFCGARSGLISEGQGIILCVRTSKGKMNCVC</sequence>
<proteinExistence type="predicted"/>
<keyword evidence="2" id="KW-1185">Reference proteome</keyword>
<dbReference type="RefSeq" id="XP_040781521.1">
    <property type="nucleotide sequence ID" value="XM_040914927.1"/>
</dbReference>
<evidence type="ECO:0000313" key="2">
    <source>
        <dbReference type="Proteomes" id="UP000803844"/>
    </source>
</evidence>
<organism evidence="1 2">
    <name type="scientific">Cryphonectria parasitica (strain ATCC 38755 / EP155)</name>
    <dbReference type="NCBI Taxonomy" id="660469"/>
    <lineage>
        <taxon>Eukaryota</taxon>
        <taxon>Fungi</taxon>
        <taxon>Dikarya</taxon>
        <taxon>Ascomycota</taxon>
        <taxon>Pezizomycotina</taxon>
        <taxon>Sordariomycetes</taxon>
        <taxon>Sordariomycetidae</taxon>
        <taxon>Diaporthales</taxon>
        <taxon>Cryphonectriaceae</taxon>
        <taxon>Cryphonectria-Endothia species complex</taxon>
        <taxon>Cryphonectria</taxon>
    </lineage>
</organism>
<name>A0A9P4YCJ3_CRYP1</name>
<dbReference type="AlphaFoldDB" id="A0A9P4YCJ3"/>
<reference evidence="1" key="1">
    <citation type="journal article" date="2020" name="Phytopathology">
        <title>Genome sequence of the chestnut blight fungus Cryphonectria parasitica EP155: A fundamental resource for an archetypical invasive plant pathogen.</title>
        <authorList>
            <person name="Crouch J.A."/>
            <person name="Dawe A."/>
            <person name="Aerts A."/>
            <person name="Barry K."/>
            <person name="Churchill A.C.L."/>
            <person name="Grimwood J."/>
            <person name="Hillman B."/>
            <person name="Milgroom M.G."/>
            <person name="Pangilinan J."/>
            <person name="Smith M."/>
            <person name="Salamov A."/>
            <person name="Schmutz J."/>
            <person name="Yadav J."/>
            <person name="Grigoriev I.V."/>
            <person name="Nuss D."/>
        </authorList>
    </citation>
    <scope>NUCLEOTIDE SEQUENCE</scope>
    <source>
        <strain evidence="1">EP155</strain>
    </source>
</reference>
<evidence type="ECO:0000313" key="1">
    <source>
        <dbReference type="EMBL" id="KAF3770560.1"/>
    </source>
</evidence>
<accession>A0A9P4YCJ3</accession>
<dbReference type="EMBL" id="MU032344">
    <property type="protein sequence ID" value="KAF3770560.1"/>
    <property type="molecule type" value="Genomic_DNA"/>
</dbReference>
<dbReference type="GeneID" id="63832056"/>
<dbReference type="Proteomes" id="UP000803844">
    <property type="component" value="Unassembled WGS sequence"/>
</dbReference>
<protein>
    <submittedName>
        <fullName evidence="1">Uncharacterized protein</fullName>
    </submittedName>
</protein>
<gene>
    <name evidence="1" type="ORF">M406DRAFT_100935</name>
</gene>